<dbReference type="RefSeq" id="WP_095794981.1">
    <property type="nucleotide sequence ID" value="NZ_NSFD01000005.1"/>
</dbReference>
<accession>A0A2A2ZN06</accession>
<organism evidence="1 2">
    <name type="scientific">Mycobacterium avium</name>
    <dbReference type="NCBI Taxonomy" id="1764"/>
    <lineage>
        <taxon>Bacteria</taxon>
        <taxon>Bacillati</taxon>
        <taxon>Actinomycetota</taxon>
        <taxon>Actinomycetes</taxon>
        <taxon>Mycobacteriales</taxon>
        <taxon>Mycobacteriaceae</taxon>
        <taxon>Mycobacterium</taxon>
        <taxon>Mycobacterium avium complex (MAC)</taxon>
    </lineage>
</organism>
<dbReference type="EMBL" id="NSFD01000005">
    <property type="protein sequence ID" value="PBA27886.1"/>
    <property type="molecule type" value="Genomic_DNA"/>
</dbReference>
<name>A0A2A2ZN06_MYCAV</name>
<sequence>MYFTTDRELARGWATHLDFEGGGSLYRVRPAPPSSLELDPDYPGVGFAARRAVVLEVVEDLVEMDDEEVQRVTNGRYTRWEDGSPVYDQDGYMLPPPAARDAGAPAEAYRHFGRWFTIPPGFIVGWLGHGEAFLHPRQ</sequence>
<dbReference type="AlphaFoldDB" id="A0A2A2ZN06"/>
<dbReference type="Proteomes" id="UP000217768">
    <property type="component" value="Unassembled WGS sequence"/>
</dbReference>
<protein>
    <submittedName>
        <fullName evidence="1">Uncharacterized protein</fullName>
    </submittedName>
</protein>
<evidence type="ECO:0000313" key="2">
    <source>
        <dbReference type="Proteomes" id="UP000217768"/>
    </source>
</evidence>
<reference evidence="1 2" key="1">
    <citation type="submission" date="2017-08" db="EMBL/GenBank/DDBJ databases">
        <title>Phylogenetic analysis of Mycobacterium avium complex whole genomes.</title>
        <authorList>
            <person name="Caverly L.J."/>
            <person name="Spilker T."/>
            <person name="Lipuma J."/>
        </authorList>
    </citation>
    <scope>NUCLEOTIDE SEQUENCE [LARGE SCALE GENOMIC DNA]</scope>
    <source>
        <strain evidence="1 2">FLAC0165</strain>
    </source>
</reference>
<evidence type="ECO:0000313" key="1">
    <source>
        <dbReference type="EMBL" id="PBA27886.1"/>
    </source>
</evidence>
<proteinExistence type="predicted"/>
<comment type="caution">
    <text evidence="1">The sequence shown here is derived from an EMBL/GenBank/DDBJ whole genome shotgun (WGS) entry which is preliminary data.</text>
</comment>
<gene>
    <name evidence="1" type="ORF">CKJ66_04590</name>
</gene>